<organism evidence="2 3">
    <name type="scientific">Bacteroides fragilis str. 3988T(B)14</name>
    <dbReference type="NCBI Taxonomy" id="1339315"/>
    <lineage>
        <taxon>Bacteria</taxon>
        <taxon>Pseudomonadati</taxon>
        <taxon>Bacteroidota</taxon>
        <taxon>Bacteroidia</taxon>
        <taxon>Bacteroidales</taxon>
        <taxon>Bacteroidaceae</taxon>
        <taxon>Bacteroides</taxon>
    </lineage>
</organism>
<dbReference type="PATRIC" id="fig|1339315.3.peg.3630"/>
<dbReference type="GeneID" id="60365793"/>
<keyword evidence="1" id="KW-1133">Transmembrane helix</keyword>
<sequence length="91" mass="10940">MSFSGFVFDMIRRNKENRDLLTLRRERMKDLQGKMYRKGTLQNPNVTLEELEKIEKATREKEKAETQYYLRATLIFLTVTAILALILWWIL</sequence>
<reference evidence="2 3" key="1">
    <citation type="submission" date="2014-02" db="EMBL/GenBank/DDBJ databases">
        <authorList>
            <person name="Sears C."/>
            <person name="Carroll K."/>
            <person name="Sack B.R."/>
            <person name="Qadri F."/>
            <person name="Myers L.L."/>
            <person name="Chung G.-T."/>
            <person name="Escheverria P."/>
            <person name="Fraser C.M."/>
            <person name="Sadzewicz L."/>
            <person name="Shefchek K.A."/>
            <person name="Tallon L."/>
            <person name="Das S.P."/>
            <person name="Daugherty S."/>
            <person name="Mongodin E.F."/>
        </authorList>
    </citation>
    <scope>NUCLEOTIDE SEQUENCE [LARGE SCALE GENOMIC DNA]</scope>
    <source>
        <strain evidence="3">3988T(B)14</strain>
    </source>
</reference>
<feature type="transmembrane region" description="Helical" evidence="1">
    <location>
        <begin position="68"/>
        <end position="90"/>
    </location>
</feature>
<name>A0A015SSI3_BACFG</name>
<evidence type="ECO:0000256" key="1">
    <source>
        <dbReference type="SAM" id="Phobius"/>
    </source>
</evidence>
<gene>
    <name evidence="2" type="ORF">M124_2952</name>
</gene>
<protein>
    <submittedName>
        <fullName evidence="2">Uncharacterized protein</fullName>
    </submittedName>
</protein>
<accession>A0A015SSI3</accession>
<keyword evidence="1" id="KW-0472">Membrane</keyword>
<comment type="caution">
    <text evidence="2">The sequence shown here is derived from an EMBL/GenBank/DDBJ whole genome shotgun (WGS) entry which is preliminary data.</text>
</comment>
<evidence type="ECO:0000313" key="2">
    <source>
        <dbReference type="EMBL" id="EXY73247.1"/>
    </source>
</evidence>
<proteinExistence type="predicted"/>
<dbReference type="RefSeq" id="WP_005790330.1">
    <property type="nucleotide sequence ID" value="NZ_JGCY01000370.1"/>
</dbReference>
<dbReference type="Proteomes" id="UP000020529">
    <property type="component" value="Unassembled WGS sequence"/>
</dbReference>
<dbReference type="EMBL" id="JGCY01000370">
    <property type="protein sequence ID" value="EXY73247.1"/>
    <property type="molecule type" value="Genomic_DNA"/>
</dbReference>
<dbReference type="AlphaFoldDB" id="A0A015SSI3"/>
<evidence type="ECO:0000313" key="3">
    <source>
        <dbReference type="Proteomes" id="UP000020529"/>
    </source>
</evidence>
<keyword evidence="1" id="KW-0812">Transmembrane</keyword>